<dbReference type="AlphaFoldDB" id="A0AAV7TFU4"/>
<feature type="region of interest" description="Disordered" evidence="1">
    <location>
        <begin position="1"/>
        <end position="26"/>
    </location>
</feature>
<dbReference type="EMBL" id="JANPWB010000006">
    <property type="protein sequence ID" value="KAJ1175146.1"/>
    <property type="molecule type" value="Genomic_DNA"/>
</dbReference>
<keyword evidence="3" id="KW-1185">Reference proteome</keyword>
<evidence type="ECO:0000313" key="2">
    <source>
        <dbReference type="EMBL" id="KAJ1175146.1"/>
    </source>
</evidence>
<dbReference type="Proteomes" id="UP001066276">
    <property type="component" value="Chromosome 3_2"/>
</dbReference>
<reference evidence="2" key="1">
    <citation type="journal article" date="2022" name="bioRxiv">
        <title>Sequencing and chromosome-scale assembly of the giantPleurodeles waltlgenome.</title>
        <authorList>
            <person name="Brown T."/>
            <person name="Elewa A."/>
            <person name="Iarovenko S."/>
            <person name="Subramanian E."/>
            <person name="Araus A.J."/>
            <person name="Petzold A."/>
            <person name="Susuki M."/>
            <person name="Suzuki K.-i.T."/>
            <person name="Hayashi T."/>
            <person name="Toyoda A."/>
            <person name="Oliveira C."/>
            <person name="Osipova E."/>
            <person name="Leigh N.D."/>
            <person name="Simon A."/>
            <person name="Yun M.H."/>
        </authorList>
    </citation>
    <scope>NUCLEOTIDE SEQUENCE</scope>
    <source>
        <strain evidence="2">20211129_DDA</strain>
        <tissue evidence="2">Liver</tissue>
    </source>
</reference>
<name>A0AAV7TFU4_PLEWA</name>
<feature type="compositionally biased region" description="Polar residues" evidence="1">
    <location>
        <begin position="166"/>
        <end position="175"/>
    </location>
</feature>
<gene>
    <name evidence="2" type="ORF">NDU88_000437</name>
</gene>
<organism evidence="2 3">
    <name type="scientific">Pleurodeles waltl</name>
    <name type="common">Iberian ribbed newt</name>
    <dbReference type="NCBI Taxonomy" id="8319"/>
    <lineage>
        <taxon>Eukaryota</taxon>
        <taxon>Metazoa</taxon>
        <taxon>Chordata</taxon>
        <taxon>Craniata</taxon>
        <taxon>Vertebrata</taxon>
        <taxon>Euteleostomi</taxon>
        <taxon>Amphibia</taxon>
        <taxon>Batrachia</taxon>
        <taxon>Caudata</taxon>
        <taxon>Salamandroidea</taxon>
        <taxon>Salamandridae</taxon>
        <taxon>Pleurodelinae</taxon>
        <taxon>Pleurodeles</taxon>
    </lineage>
</organism>
<feature type="region of interest" description="Disordered" evidence="1">
    <location>
        <begin position="126"/>
        <end position="189"/>
    </location>
</feature>
<sequence length="218" mass="24003">MLRTIEGRSTAPIPRLPLRCSPGHRDRRQPIYQGGQGCSTFPTYPLLDLQGPATRVADISERQGAGVVRRSLTIQTRPPTRYLRCPVRATDCWFLNHPAHLSSARPELSFPVRVFPHREWAGGPSLPGSTACVSQASTTAQPRTAPTPAPSRRRTALLGSPVATELRSTQEQSRCGSGASMLFSGPKRQSPFRRRNLGHAPKLAFLCKLYSFSEFTNN</sequence>
<proteinExistence type="predicted"/>
<feature type="compositionally biased region" description="Low complexity" evidence="1">
    <location>
        <begin position="134"/>
        <end position="146"/>
    </location>
</feature>
<evidence type="ECO:0000256" key="1">
    <source>
        <dbReference type="SAM" id="MobiDB-lite"/>
    </source>
</evidence>
<comment type="caution">
    <text evidence="2">The sequence shown here is derived from an EMBL/GenBank/DDBJ whole genome shotgun (WGS) entry which is preliminary data.</text>
</comment>
<protein>
    <submittedName>
        <fullName evidence="2">Uncharacterized protein</fullName>
    </submittedName>
</protein>
<accession>A0AAV7TFU4</accession>
<evidence type="ECO:0000313" key="3">
    <source>
        <dbReference type="Proteomes" id="UP001066276"/>
    </source>
</evidence>